<keyword evidence="1" id="KW-1133">Transmembrane helix</keyword>
<comment type="caution">
    <text evidence="2">The sequence shown here is derived from an EMBL/GenBank/DDBJ whole genome shotgun (WGS) entry which is preliminary data.</text>
</comment>
<protein>
    <submittedName>
        <fullName evidence="2">Uncharacterized protein</fullName>
    </submittedName>
</protein>
<proteinExistence type="predicted"/>
<gene>
    <name evidence="2" type="ORF">EDM59_20470</name>
</gene>
<accession>A0A3M8D375</accession>
<evidence type="ECO:0000256" key="1">
    <source>
        <dbReference type="SAM" id="Phobius"/>
    </source>
</evidence>
<keyword evidence="1" id="KW-0812">Transmembrane</keyword>
<feature type="transmembrane region" description="Helical" evidence="1">
    <location>
        <begin position="6"/>
        <end position="25"/>
    </location>
</feature>
<dbReference type="AlphaFoldDB" id="A0A3M8D375"/>
<evidence type="ECO:0000313" key="2">
    <source>
        <dbReference type="EMBL" id="RNB82530.1"/>
    </source>
</evidence>
<organism evidence="2 3">
    <name type="scientific">Brevibacillus nitrificans</name>
    <dbReference type="NCBI Taxonomy" id="651560"/>
    <lineage>
        <taxon>Bacteria</taxon>
        <taxon>Bacillati</taxon>
        <taxon>Bacillota</taxon>
        <taxon>Bacilli</taxon>
        <taxon>Bacillales</taxon>
        <taxon>Paenibacillaceae</taxon>
        <taxon>Brevibacillus</taxon>
    </lineage>
</organism>
<keyword evidence="3" id="KW-1185">Reference proteome</keyword>
<evidence type="ECO:0000313" key="3">
    <source>
        <dbReference type="Proteomes" id="UP000269573"/>
    </source>
</evidence>
<dbReference type="EMBL" id="RHHU01000012">
    <property type="protein sequence ID" value="RNB82530.1"/>
    <property type="molecule type" value="Genomic_DNA"/>
</dbReference>
<keyword evidence="1" id="KW-0472">Membrane</keyword>
<dbReference type="Proteomes" id="UP000269573">
    <property type="component" value="Unassembled WGS sequence"/>
</dbReference>
<sequence length="66" mass="7712">MESIFLFNFTLGAPINAMVYISRWMNLAKEKISRTEKGWLIDPGVLRDTTMLVSLKEELRHNFPIK</sequence>
<name>A0A3M8D375_9BACL</name>
<reference evidence="2 3" key="1">
    <citation type="submission" date="2018-10" db="EMBL/GenBank/DDBJ databases">
        <title>Phylogenomics of Brevibacillus.</title>
        <authorList>
            <person name="Dunlap C."/>
        </authorList>
    </citation>
    <scope>NUCLEOTIDE SEQUENCE [LARGE SCALE GENOMIC DNA]</scope>
    <source>
        <strain evidence="2 3">JCM 15774</strain>
    </source>
</reference>